<dbReference type="RefSeq" id="WP_256401677.1">
    <property type="nucleotide sequence ID" value="NZ_JANHJR010000004.1"/>
</dbReference>
<reference evidence="3 4" key="1">
    <citation type="journal article" date="2019" name="Int. J. Syst. Evol. Microbiol.">
        <title>The Global Catalogue of Microorganisms (GCM) 10K type strain sequencing project: providing services to taxonomists for standard genome sequencing and annotation.</title>
        <authorList>
            <consortium name="The Broad Institute Genomics Platform"/>
            <consortium name="The Broad Institute Genome Sequencing Center for Infectious Disease"/>
            <person name="Wu L."/>
            <person name="Ma J."/>
        </authorList>
    </citation>
    <scope>NUCLEOTIDE SEQUENCE [LARGE SCALE GENOMIC DNA]</scope>
    <source>
        <strain evidence="3 4">CGMCC 1.10390</strain>
    </source>
</reference>
<sequence>MSDHPDGWLDDRLPVVVTFWLLTTVGYAYIIVPSSVFPLVRESMGIGPFAASALISVTLAGQVVSNIPVGALLDRYHNVRLVGWATAGLLFVAVWGWYAASADAYWSLLGSRFLGGIVTVVMWTAGITVTNGLYDLRSRATVVGFFTTSAPAGFALGQFTGPLLATDGWAWSFVVYGVVCAGLYVALVVAAWRCAEPTTPQTETPTRAQFRRALVDRQVWQVAILAFVSFSAFLVLTNWMPSYLVSEFDYSLVFSGAFVALFPAMGIASRWGGGLLSDTWFGGRRRPVVFWSFLVATPAFVALGLVSDPLLLVFVLCVAGLSIQLGIGIFFAYAREIVPPSLSATAVSVTSAVAVLGATVGPLVTGALFEYTGSYVSVFGYAVVLSALGLVLARTAPEPSLEAEGAVESTGPEQQL</sequence>
<organism evidence="3 4">
    <name type="scientific">Haloarchaeobius litoreus</name>
    <dbReference type="NCBI Taxonomy" id="755306"/>
    <lineage>
        <taxon>Archaea</taxon>
        <taxon>Methanobacteriati</taxon>
        <taxon>Methanobacteriota</taxon>
        <taxon>Stenosarchaea group</taxon>
        <taxon>Halobacteria</taxon>
        <taxon>Halobacteriales</taxon>
        <taxon>Halorubellaceae</taxon>
        <taxon>Haloarchaeobius</taxon>
    </lineage>
</organism>
<comment type="caution">
    <text evidence="3">The sequence shown here is derived from an EMBL/GenBank/DDBJ whole genome shotgun (WGS) entry which is preliminary data.</text>
</comment>
<feature type="transmembrane region" description="Helical" evidence="1">
    <location>
        <begin position="44"/>
        <end position="69"/>
    </location>
</feature>
<dbReference type="AlphaFoldDB" id="A0ABD6DQ06"/>
<feature type="transmembrane region" description="Helical" evidence="1">
    <location>
        <begin position="288"/>
        <end position="306"/>
    </location>
</feature>
<dbReference type="PANTHER" id="PTHR23527:SF1">
    <property type="entry name" value="BLL3282 PROTEIN"/>
    <property type="match status" value="1"/>
</dbReference>
<keyword evidence="4" id="KW-1185">Reference proteome</keyword>
<keyword evidence="1" id="KW-0472">Membrane</keyword>
<dbReference type="Pfam" id="PF07690">
    <property type="entry name" value="MFS_1"/>
    <property type="match status" value="1"/>
</dbReference>
<dbReference type="Proteomes" id="UP001597034">
    <property type="component" value="Unassembled WGS sequence"/>
</dbReference>
<feature type="transmembrane region" description="Helical" evidence="1">
    <location>
        <begin position="140"/>
        <end position="157"/>
    </location>
</feature>
<feature type="transmembrane region" description="Helical" evidence="1">
    <location>
        <begin position="169"/>
        <end position="192"/>
    </location>
</feature>
<evidence type="ECO:0000313" key="4">
    <source>
        <dbReference type="Proteomes" id="UP001597034"/>
    </source>
</evidence>
<dbReference type="PROSITE" id="PS50850">
    <property type="entry name" value="MFS"/>
    <property type="match status" value="1"/>
</dbReference>
<feature type="domain" description="Major facilitator superfamily (MFS) profile" evidence="2">
    <location>
        <begin position="12"/>
        <end position="401"/>
    </location>
</feature>
<feature type="transmembrane region" description="Helical" evidence="1">
    <location>
        <begin position="219"/>
        <end position="240"/>
    </location>
</feature>
<dbReference type="PANTHER" id="PTHR23527">
    <property type="entry name" value="BLL3282 PROTEIN"/>
    <property type="match status" value="1"/>
</dbReference>
<dbReference type="InterPro" id="IPR052952">
    <property type="entry name" value="MFS-Transporter"/>
</dbReference>
<dbReference type="Gene3D" id="1.20.1250.20">
    <property type="entry name" value="MFS general substrate transporter like domains"/>
    <property type="match status" value="2"/>
</dbReference>
<dbReference type="SUPFAM" id="SSF103473">
    <property type="entry name" value="MFS general substrate transporter"/>
    <property type="match status" value="1"/>
</dbReference>
<dbReference type="InterPro" id="IPR036259">
    <property type="entry name" value="MFS_trans_sf"/>
</dbReference>
<feature type="transmembrane region" description="Helical" evidence="1">
    <location>
        <begin position="312"/>
        <end position="334"/>
    </location>
</feature>
<name>A0ABD6DQ06_9EURY</name>
<feature type="transmembrane region" description="Helical" evidence="1">
    <location>
        <begin position="112"/>
        <end position="133"/>
    </location>
</feature>
<feature type="transmembrane region" description="Helical" evidence="1">
    <location>
        <begin position="375"/>
        <end position="393"/>
    </location>
</feature>
<dbReference type="InterPro" id="IPR020846">
    <property type="entry name" value="MFS_dom"/>
</dbReference>
<dbReference type="EMBL" id="JBHUDO010000004">
    <property type="protein sequence ID" value="MFD1647845.1"/>
    <property type="molecule type" value="Genomic_DNA"/>
</dbReference>
<proteinExistence type="predicted"/>
<evidence type="ECO:0000259" key="2">
    <source>
        <dbReference type="PROSITE" id="PS50850"/>
    </source>
</evidence>
<accession>A0ABD6DQ06</accession>
<dbReference type="InterPro" id="IPR011701">
    <property type="entry name" value="MFS"/>
</dbReference>
<protein>
    <submittedName>
        <fullName evidence="3">Nitrate/nitrite transporter</fullName>
    </submittedName>
</protein>
<keyword evidence="1" id="KW-1133">Transmembrane helix</keyword>
<evidence type="ECO:0000313" key="3">
    <source>
        <dbReference type="EMBL" id="MFD1647845.1"/>
    </source>
</evidence>
<keyword evidence="1" id="KW-0812">Transmembrane</keyword>
<feature type="transmembrane region" description="Helical" evidence="1">
    <location>
        <begin position="12"/>
        <end position="32"/>
    </location>
</feature>
<feature type="transmembrane region" description="Helical" evidence="1">
    <location>
        <begin position="81"/>
        <end position="100"/>
    </location>
</feature>
<evidence type="ECO:0000256" key="1">
    <source>
        <dbReference type="SAM" id="Phobius"/>
    </source>
</evidence>
<feature type="transmembrane region" description="Helical" evidence="1">
    <location>
        <begin position="252"/>
        <end position="276"/>
    </location>
</feature>
<gene>
    <name evidence="3" type="ORF">ACFSBL_19300</name>
</gene>
<feature type="transmembrane region" description="Helical" evidence="1">
    <location>
        <begin position="346"/>
        <end position="369"/>
    </location>
</feature>